<keyword evidence="5 6" id="KW-0472">Membrane</keyword>
<name>A0A0D2C7D2_9EURO</name>
<keyword evidence="9" id="KW-1185">Reference proteome</keyword>
<keyword evidence="4 6" id="KW-1133">Transmembrane helix</keyword>
<dbReference type="PANTHER" id="PTHR22950:SF697">
    <property type="entry name" value="AMINO ACID TRANSPORTER (EUROFUNG)"/>
    <property type="match status" value="1"/>
</dbReference>
<evidence type="ECO:0000259" key="7">
    <source>
        <dbReference type="Pfam" id="PF01490"/>
    </source>
</evidence>
<dbReference type="Proteomes" id="UP000053342">
    <property type="component" value="Unassembled WGS sequence"/>
</dbReference>
<dbReference type="GeneID" id="27356159"/>
<keyword evidence="3 6" id="KW-0812">Transmembrane</keyword>
<feature type="transmembrane region" description="Helical" evidence="6">
    <location>
        <begin position="118"/>
        <end position="140"/>
    </location>
</feature>
<feature type="transmembrane region" description="Helical" evidence="6">
    <location>
        <begin position="275"/>
        <end position="297"/>
    </location>
</feature>
<dbReference type="InterPro" id="IPR013057">
    <property type="entry name" value="AA_transpt_TM"/>
</dbReference>
<reference evidence="8 9" key="1">
    <citation type="submission" date="2015-01" db="EMBL/GenBank/DDBJ databases">
        <title>The Genome Sequence of Exophiala oligosperma CBS72588.</title>
        <authorList>
            <consortium name="The Broad Institute Genomics Platform"/>
            <person name="Cuomo C."/>
            <person name="de Hoog S."/>
            <person name="Gorbushina A."/>
            <person name="Stielow B."/>
            <person name="Teixiera M."/>
            <person name="Abouelleil A."/>
            <person name="Chapman S.B."/>
            <person name="Priest M."/>
            <person name="Young S.K."/>
            <person name="Wortman J."/>
            <person name="Nusbaum C."/>
            <person name="Birren B."/>
        </authorList>
    </citation>
    <scope>NUCLEOTIDE SEQUENCE [LARGE SCALE GENOMIC DNA]</scope>
    <source>
        <strain evidence="8 9">CBS 72588</strain>
    </source>
</reference>
<evidence type="ECO:0000256" key="1">
    <source>
        <dbReference type="ARBA" id="ARBA00004141"/>
    </source>
</evidence>
<evidence type="ECO:0000313" key="8">
    <source>
        <dbReference type="EMBL" id="KIW45722.1"/>
    </source>
</evidence>
<comment type="subcellular location">
    <subcellularLocation>
        <location evidence="1">Membrane</location>
        <topology evidence="1">Multi-pass membrane protein</topology>
    </subcellularLocation>
</comment>
<feature type="transmembrane region" description="Helical" evidence="6">
    <location>
        <begin position="383"/>
        <end position="410"/>
    </location>
</feature>
<evidence type="ECO:0000256" key="3">
    <source>
        <dbReference type="ARBA" id="ARBA00022692"/>
    </source>
</evidence>
<feature type="domain" description="Amino acid transporter transmembrane" evidence="7">
    <location>
        <begin position="53"/>
        <end position="447"/>
    </location>
</feature>
<organism evidence="8 9">
    <name type="scientific">Exophiala oligosperma</name>
    <dbReference type="NCBI Taxonomy" id="215243"/>
    <lineage>
        <taxon>Eukaryota</taxon>
        <taxon>Fungi</taxon>
        <taxon>Dikarya</taxon>
        <taxon>Ascomycota</taxon>
        <taxon>Pezizomycotina</taxon>
        <taxon>Eurotiomycetes</taxon>
        <taxon>Chaetothyriomycetidae</taxon>
        <taxon>Chaetothyriales</taxon>
        <taxon>Herpotrichiellaceae</taxon>
        <taxon>Exophiala</taxon>
    </lineage>
</organism>
<evidence type="ECO:0000256" key="5">
    <source>
        <dbReference type="ARBA" id="ARBA00023136"/>
    </source>
</evidence>
<gene>
    <name evidence="8" type="ORF">PV06_04085</name>
</gene>
<feature type="transmembrane region" description="Helical" evidence="6">
    <location>
        <begin position="357"/>
        <end position="377"/>
    </location>
</feature>
<dbReference type="PANTHER" id="PTHR22950">
    <property type="entry name" value="AMINO ACID TRANSPORTER"/>
    <property type="match status" value="1"/>
</dbReference>
<dbReference type="HOGENOM" id="CLU_027816_3_1_1"/>
<dbReference type="GO" id="GO:0015179">
    <property type="term" value="F:L-amino acid transmembrane transporter activity"/>
    <property type="evidence" value="ECO:0007669"/>
    <property type="project" value="TreeGrafter"/>
</dbReference>
<evidence type="ECO:0000256" key="4">
    <source>
        <dbReference type="ARBA" id="ARBA00022989"/>
    </source>
</evidence>
<dbReference type="GO" id="GO:0016020">
    <property type="term" value="C:membrane"/>
    <property type="evidence" value="ECO:0007669"/>
    <property type="project" value="UniProtKB-SubCell"/>
</dbReference>
<feature type="transmembrane region" description="Helical" evidence="6">
    <location>
        <begin position="193"/>
        <end position="214"/>
    </location>
</feature>
<dbReference type="EMBL" id="KN847334">
    <property type="protein sequence ID" value="KIW45722.1"/>
    <property type="molecule type" value="Genomic_DNA"/>
</dbReference>
<dbReference type="AlphaFoldDB" id="A0A0D2C7D2"/>
<evidence type="ECO:0000313" key="9">
    <source>
        <dbReference type="Proteomes" id="UP000053342"/>
    </source>
</evidence>
<dbReference type="RefSeq" id="XP_016265938.1">
    <property type="nucleotide sequence ID" value="XM_016404933.1"/>
</dbReference>
<proteinExistence type="inferred from homology"/>
<accession>A0A0D2C7D2</accession>
<feature type="transmembrane region" description="Helical" evidence="6">
    <location>
        <begin position="317"/>
        <end position="336"/>
    </location>
</feature>
<dbReference type="STRING" id="215243.A0A0D2C7D2"/>
<evidence type="ECO:0000256" key="2">
    <source>
        <dbReference type="ARBA" id="ARBA00008066"/>
    </source>
</evidence>
<feature type="transmembrane region" description="Helical" evidence="6">
    <location>
        <begin position="422"/>
        <end position="440"/>
    </location>
</feature>
<protein>
    <recommendedName>
        <fullName evidence="7">Amino acid transporter transmembrane domain-containing protein</fullName>
    </recommendedName>
</protein>
<dbReference type="VEuPathDB" id="FungiDB:PV06_04085"/>
<dbReference type="OrthoDB" id="40134at2759"/>
<dbReference type="FunFam" id="1.20.1740.10:FF:000039">
    <property type="entry name" value="Neutral amino acid transporter (Eurofung)"/>
    <property type="match status" value="1"/>
</dbReference>
<comment type="similarity">
    <text evidence="2">Belongs to the amino acid/polyamine transporter 2 family.</text>
</comment>
<dbReference type="Pfam" id="PF01490">
    <property type="entry name" value="Aa_trans"/>
    <property type="match status" value="1"/>
</dbReference>
<sequence>MDNPTTAEKSSPVVADILSPAQPIPDDGLKNFGEVRETREVFKAHVDGVEFRTVSWQRAAILFLKIQFAMSILAVPSALAALGAVGGALSIVGWGTLNAYTALLIGDFRHRHPECHTMVDMFGILWGRFGAEIVGFQLLLQQVLVAAAGTLSISTALNALSNHGACTVVFNLVAAVIVTFFSSVRTFSKLGWLTWFGFFTFFVAVFIFTVAVTQQDRPAAAPQEGPFDLGWRSISYPDFVTGMVATANLFLSESGSSMYIPIIAEMRKPSHYRKAIIVAGVVVTILYLTISLVIYRWCGVWLTTPVFGSAGTLFKKISYGVALPGLIIGNGIYQHVAAKYAFVRILRNSDHLQKNTVVHWSTWIGVNVSLGVLAFIMCECVPILNYLLGLAGTLCAAPFSLIYPVLLWMYDMKSIQTGKSHRVFYSLHVFIAVVGVYMVIGGTYSMIRQIISAFADGTIGGVFECADNSGTIAR</sequence>
<feature type="transmembrane region" description="Helical" evidence="6">
    <location>
        <begin position="160"/>
        <end position="181"/>
    </location>
</feature>
<evidence type="ECO:0000256" key="6">
    <source>
        <dbReference type="SAM" id="Phobius"/>
    </source>
</evidence>